<dbReference type="GO" id="GO:0034109">
    <property type="term" value="P:homotypic cell-cell adhesion"/>
    <property type="evidence" value="ECO:0007669"/>
    <property type="project" value="TreeGrafter"/>
</dbReference>
<keyword evidence="5 8" id="KW-1133">Transmembrane helix</keyword>
<dbReference type="GO" id="GO:0005886">
    <property type="term" value="C:plasma membrane"/>
    <property type="evidence" value="ECO:0007669"/>
    <property type="project" value="TreeGrafter"/>
</dbReference>
<keyword evidence="10" id="KW-1185">Reference proteome</keyword>
<comment type="subcellular location">
    <subcellularLocation>
        <location evidence="1">Membrane</location>
        <topology evidence="1">Single-pass type I membrane protein</topology>
    </subcellularLocation>
</comment>
<evidence type="ECO:0000313" key="9">
    <source>
        <dbReference type="EMBL" id="GLD59932.1"/>
    </source>
</evidence>
<feature type="compositionally biased region" description="Polar residues" evidence="7">
    <location>
        <begin position="136"/>
        <end position="146"/>
    </location>
</feature>
<evidence type="ECO:0000256" key="5">
    <source>
        <dbReference type="ARBA" id="ARBA00022989"/>
    </source>
</evidence>
<dbReference type="Pfam" id="PF12301">
    <property type="entry name" value="CD99L2"/>
    <property type="match status" value="1"/>
</dbReference>
<feature type="region of interest" description="Disordered" evidence="7">
    <location>
        <begin position="206"/>
        <end position="236"/>
    </location>
</feature>
<comment type="caution">
    <text evidence="9">The sequence shown here is derived from an EMBL/GenBank/DDBJ whole genome shotgun (WGS) entry which is preliminary data.</text>
</comment>
<keyword evidence="3 8" id="KW-0812">Transmembrane</keyword>
<feature type="region of interest" description="Disordered" evidence="7">
    <location>
        <begin position="130"/>
        <end position="172"/>
    </location>
</feature>
<comment type="similarity">
    <text evidence="2">Belongs to the CD99 family.</text>
</comment>
<proteinExistence type="inferred from homology"/>
<dbReference type="AlphaFoldDB" id="A0AAD3MU67"/>
<keyword evidence="6 8" id="KW-0472">Membrane</keyword>
<evidence type="ECO:0000256" key="3">
    <source>
        <dbReference type="ARBA" id="ARBA00022692"/>
    </source>
</evidence>
<feature type="compositionally biased region" description="Polar residues" evidence="7">
    <location>
        <begin position="31"/>
        <end position="40"/>
    </location>
</feature>
<feature type="compositionally biased region" description="Basic and acidic residues" evidence="7">
    <location>
        <begin position="207"/>
        <end position="219"/>
    </location>
</feature>
<evidence type="ECO:0000256" key="8">
    <source>
        <dbReference type="SAM" id="Phobius"/>
    </source>
</evidence>
<keyword evidence="4" id="KW-0732">Signal</keyword>
<evidence type="ECO:0000256" key="2">
    <source>
        <dbReference type="ARBA" id="ARBA00008763"/>
    </source>
</evidence>
<sequence length="236" mass="25431">MQRRRLCIPGCSTACSDPAAEDSETAALATPTRSSSPAATLQLATKKPQLPQLRMQKQQLLQKLLHPRTRSNDSQKWDAGSSDSQPGTQKQRLLQLRMELLPHQTQRLKKIQPSLEAAVYTESHMLYKSLTPGPQLGQTRGTNHFQPGNGGSPWAHAAEATGEDKPEDQGGSGSLAGILSGIVLAAVGSVSGYFAYQKKKLCFSNRQEADPEAARKADATEAQSDPQVLSTLLKSS</sequence>
<evidence type="ECO:0000256" key="6">
    <source>
        <dbReference type="ARBA" id="ARBA00023136"/>
    </source>
</evidence>
<evidence type="ECO:0000256" key="1">
    <source>
        <dbReference type="ARBA" id="ARBA00004479"/>
    </source>
</evidence>
<reference evidence="9" key="1">
    <citation type="submission" date="2022-08" db="EMBL/GenBank/DDBJ databases">
        <title>Genome sequencing of akame (Lates japonicus).</title>
        <authorList>
            <person name="Hashiguchi Y."/>
            <person name="Takahashi H."/>
        </authorList>
    </citation>
    <scope>NUCLEOTIDE SEQUENCE</scope>
    <source>
        <strain evidence="9">Kochi</strain>
    </source>
</reference>
<feature type="region of interest" description="Disordered" evidence="7">
    <location>
        <begin position="67"/>
        <end position="90"/>
    </location>
</feature>
<organism evidence="9 10">
    <name type="scientific">Lates japonicus</name>
    <name type="common">Japanese lates</name>
    <dbReference type="NCBI Taxonomy" id="270547"/>
    <lineage>
        <taxon>Eukaryota</taxon>
        <taxon>Metazoa</taxon>
        <taxon>Chordata</taxon>
        <taxon>Craniata</taxon>
        <taxon>Vertebrata</taxon>
        <taxon>Euteleostomi</taxon>
        <taxon>Actinopterygii</taxon>
        <taxon>Neopterygii</taxon>
        <taxon>Teleostei</taxon>
        <taxon>Neoteleostei</taxon>
        <taxon>Acanthomorphata</taxon>
        <taxon>Carangaria</taxon>
        <taxon>Carangaria incertae sedis</taxon>
        <taxon>Centropomidae</taxon>
        <taxon>Lates</taxon>
    </lineage>
</organism>
<dbReference type="PANTHER" id="PTHR15076">
    <property type="entry name" value="CD99/MIC2 PROTEIN RELATED"/>
    <property type="match status" value="1"/>
</dbReference>
<evidence type="ECO:0000256" key="4">
    <source>
        <dbReference type="ARBA" id="ARBA00022729"/>
    </source>
</evidence>
<protein>
    <submittedName>
        <fullName evidence="9">Skin secretory protein xP2-like protein</fullName>
    </submittedName>
</protein>
<dbReference type="PANTHER" id="PTHR15076:SF15">
    <property type="entry name" value="CD99 ANTIGEN"/>
    <property type="match status" value="1"/>
</dbReference>
<feature type="compositionally biased region" description="Polar residues" evidence="7">
    <location>
        <begin position="221"/>
        <end position="236"/>
    </location>
</feature>
<name>A0AAD3MU67_LATJO</name>
<dbReference type="GO" id="GO:2000391">
    <property type="term" value="P:positive regulation of neutrophil extravasation"/>
    <property type="evidence" value="ECO:0007669"/>
    <property type="project" value="TreeGrafter"/>
</dbReference>
<feature type="region of interest" description="Disordered" evidence="7">
    <location>
        <begin position="11"/>
        <end position="40"/>
    </location>
</feature>
<dbReference type="GO" id="GO:0072683">
    <property type="term" value="P:T cell extravasation"/>
    <property type="evidence" value="ECO:0007669"/>
    <property type="project" value="TreeGrafter"/>
</dbReference>
<gene>
    <name evidence="9" type="ORF">AKAME5_001188400</name>
</gene>
<dbReference type="InterPro" id="IPR022078">
    <property type="entry name" value="CD99L2"/>
</dbReference>
<dbReference type="Proteomes" id="UP001279410">
    <property type="component" value="Unassembled WGS sequence"/>
</dbReference>
<evidence type="ECO:0000256" key="7">
    <source>
        <dbReference type="SAM" id="MobiDB-lite"/>
    </source>
</evidence>
<accession>A0AAD3MU67</accession>
<evidence type="ECO:0000313" key="10">
    <source>
        <dbReference type="Proteomes" id="UP001279410"/>
    </source>
</evidence>
<feature type="transmembrane region" description="Helical" evidence="8">
    <location>
        <begin position="175"/>
        <end position="196"/>
    </location>
</feature>
<feature type="compositionally biased region" description="Polar residues" evidence="7">
    <location>
        <begin position="81"/>
        <end position="90"/>
    </location>
</feature>
<dbReference type="EMBL" id="BRZM01000038">
    <property type="protein sequence ID" value="GLD59932.1"/>
    <property type="molecule type" value="Genomic_DNA"/>
</dbReference>